<keyword evidence="4" id="KW-1185">Reference proteome</keyword>
<dbReference type="Pfam" id="PF04122">
    <property type="entry name" value="CW_binding_2"/>
    <property type="match status" value="3"/>
</dbReference>
<dbReference type="Gene3D" id="2.60.120.560">
    <property type="entry name" value="Exo-inulinase, domain 1"/>
    <property type="match status" value="1"/>
</dbReference>
<dbReference type="EMBL" id="JARXVQ010000001">
    <property type="protein sequence ID" value="MDH6181993.1"/>
    <property type="molecule type" value="Genomic_DNA"/>
</dbReference>
<feature type="domain" description="CBM6" evidence="1">
    <location>
        <begin position="960"/>
        <end position="1084"/>
    </location>
</feature>
<feature type="domain" description="CBM6" evidence="1">
    <location>
        <begin position="1288"/>
        <end position="1417"/>
    </location>
</feature>
<evidence type="ECO:0000259" key="2">
    <source>
        <dbReference type="PROSITE" id="PS51820"/>
    </source>
</evidence>
<dbReference type="Gene3D" id="3.40.50.12090">
    <property type="match status" value="1"/>
</dbReference>
<name>A0ABT6KPS9_9MICO</name>
<dbReference type="SMART" id="SM00758">
    <property type="entry name" value="PA14"/>
    <property type="match status" value="1"/>
</dbReference>
<dbReference type="PANTHER" id="PTHR33546:SF1">
    <property type="entry name" value="LARGE, MULTIFUNCTIONAL SECRETED PROTEIN"/>
    <property type="match status" value="1"/>
</dbReference>
<evidence type="ECO:0000313" key="3">
    <source>
        <dbReference type="EMBL" id="MDH6181993.1"/>
    </source>
</evidence>
<dbReference type="InterPro" id="IPR005084">
    <property type="entry name" value="CBM6"/>
</dbReference>
<reference evidence="3 4" key="1">
    <citation type="submission" date="2023-04" db="EMBL/GenBank/DDBJ databases">
        <title>Genome Encyclopedia of Bacteria and Archaea VI: Functional Genomics of Type Strains.</title>
        <authorList>
            <person name="Whitman W."/>
        </authorList>
    </citation>
    <scope>NUCLEOTIDE SEQUENCE [LARGE SCALE GENOMIC DNA]</scope>
    <source>
        <strain evidence="3 4">SG_E_30_P1</strain>
    </source>
</reference>
<dbReference type="PANTHER" id="PTHR33546">
    <property type="entry name" value="LARGE, MULTIFUNCTIONAL SECRETED PROTEIN-RELATED"/>
    <property type="match status" value="1"/>
</dbReference>
<dbReference type="SUPFAM" id="SSF56988">
    <property type="entry name" value="Anthrax protective antigen"/>
    <property type="match status" value="1"/>
</dbReference>
<dbReference type="InterPro" id="IPR037524">
    <property type="entry name" value="PA14/GLEYA"/>
</dbReference>
<dbReference type="InterPro" id="IPR008979">
    <property type="entry name" value="Galactose-bd-like_sf"/>
</dbReference>
<dbReference type="Pfam" id="PF16990">
    <property type="entry name" value="CBM_35"/>
    <property type="match status" value="4"/>
</dbReference>
<proteinExistence type="predicted"/>
<dbReference type="SUPFAM" id="SSF101898">
    <property type="entry name" value="NHL repeat"/>
    <property type="match status" value="1"/>
</dbReference>
<dbReference type="Pfam" id="PF06439">
    <property type="entry name" value="3keto-disac_hyd"/>
    <property type="match status" value="1"/>
</dbReference>
<dbReference type="PROSITE" id="PS51820">
    <property type="entry name" value="PA14"/>
    <property type="match status" value="1"/>
</dbReference>
<dbReference type="Gene3D" id="2.60.120.260">
    <property type="entry name" value="Galactose-binding domain-like"/>
    <property type="match status" value="4"/>
</dbReference>
<dbReference type="PROSITE" id="PS51175">
    <property type="entry name" value="CBM6"/>
    <property type="match status" value="4"/>
</dbReference>
<accession>A0ABT6KPS9</accession>
<dbReference type="Gene3D" id="3.90.182.10">
    <property type="entry name" value="Toxin - Anthrax Protective Antigen,domain 1"/>
    <property type="match status" value="1"/>
</dbReference>
<dbReference type="InterPro" id="IPR007253">
    <property type="entry name" value="Cell_wall-bd_2"/>
</dbReference>
<dbReference type="Pfam" id="PF07691">
    <property type="entry name" value="PA14"/>
    <property type="match status" value="1"/>
</dbReference>
<dbReference type="RefSeq" id="WP_322134286.1">
    <property type="nucleotide sequence ID" value="NZ_CP085036.1"/>
</dbReference>
<dbReference type="Proteomes" id="UP001160142">
    <property type="component" value="Unassembled WGS sequence"/>
</dbReference>
<dbReference type="InterPro" id="IPR010496">
    <property type="entry name" value="AL/BT2_dom"/>
</dbReference>
<protein>
    <submittedName>
        <fullName evidence="3">Cell wall-binding protein</fullName>
    </submittedName>
</protein>
<feature type="domain" description="CBM6" evidence="1">
    <location>
        <begin position="682"/>
        <end position="809"/>
    </location>
</feature>
<dbReference type="SUPFAM" id="SSF49785">
    <property type="entry name" value="Galactose-binding domain-like"/>
    <property type="match status" value="4"/>
</dbReference>
<evidence type="ECO:0000313" key="4">
    <source>
        <dbReference type="Proteomes" id="UP001160142"/>
    </source>
</evidence>
<evidence type="ECO:0000259" key="1">
    <source>
        <dbReference type="PROSITE" id="PS51175"/>
    </source>
</evidence>
<feature type="domain" description="CBM6" evidence="1">
    <location>
        <begin position="816"/>
        <end position="947"/>
    </location>
</feature>
<gene>
    <name evidence="3" type="ORF">M2152_002175</name>
</gene>
<dbReference type="CDD" id="cd04083">
    <property type="entry name" value="CBM35_Lmo2446-like"/>
    <property type="match status" value="3"/>
</dbReference>
<feature type="domain" description="PA14" evidence="2">
    <location>
        <begin position="44"/>
        <end position="184"/>
    </location>
</feature>
<dbReference type="InterPro" id="IPR011658">
    <property type="entry name" value="PA14_dom"/>
</dbReference>
<comment type="caution">
    <text evidence="3">The sequence shown here is derived from an EMBL/GenBank/DDBJ whole genome shotgun (WGS) entry which is preliminary data.</text>
</comment>
<organism evidence="3 4">
    <name type="scientific">Antiquaquibacter oligotrophicus</name>
    <dbReference type="NCBI Taxonomy" id="2880260"/>
    <lineage>
        <taxon>Bacteria</taxon>
        <taxon>Bacillati</taxon>
        <taxon>Actinomycetota</taxon>
        <taxon>Actinomycetes</taxon>
        <taxon>Micrococcales</taxon>
        <taxon>Microbacteriaceae</taxon>
        <taxon>Antiquaquibacter</taxon>
    </lineage>
</organism>
<sequence length="1723" mass="182264">MSPIPPKRHAQERSPGLGSKVATALALTGALVLGGTVPAANAVDQLPGIILRSFNMGQSIGGICELTPGQTPNVDKPMALIDWQTDAQFGLTDFFITHAFGNLTVPTTGNYNFRLLADDTGRLMINGSTVIANAGSGGATGTVNLTAGMHTIRVEHYEDYWGQNLKLEWQKPGDSGYSTVPATAFSYDDETMAHVTAPGIKTCIDSEDTPGDGLPLDTVNPIYDLTDLRADSWEPQITGLAWLDSDTLIATTWGGTIYGSTSGNGHVYLLDGVVGDDVDAESVTRTLIADDMFEPMGVIAVDGKIYVTEKHQLLELSDADLDGEWTERTVATFPYGGNYHEFAFGLLYDEGYFYLNLSVGIGNGGNSSNPQPVENRGTHIKVNAETGDIEYVAGGLRTPNGMAWTSEGTILVADNQGDWLPASKLIEIEDGGFYNHYNTPAGPFDNEPVVRPIVWFPQNEIGNSTSQPVELTDGPFAGQLLVGDVTYGGLQRVSMQEVDGVKQGVVFRHTQGLESGINRTILGPDGDIYFGGLGAGGNWGQSNKLRYGLQKLSLNGEDNFDMHNVTLTETGFEIEYTKPISEETLATIENAYSISQWRYAPTNSYGGPKLNQEQLNASNVAVSEDGMTVTFDVDGLLENRVVHVQSARPFSASDGEALWSTEAWYTINEIPGYVEPPVEPSLYYEMEDGTRTGNAGVASEHSGFTGTGFVDDMDEPASASIDVTVEEAGVYDVTLRYAAGTYPDSAGRTTSLFVNGISVGQQSFPNTGAWNTWSTETAEVALNAGTNTIEYRVTSSDTGFINLDNLTLTLVTPTGSGFEAETGSLSGGAGIDTEHAGFSGDAFVDGFESTGARVDIPVTVAEAGEYDVVLRYGAGQYGGPNPNSRTTHVAANNGAGMQLTLGTTSAWTTWLESDPFRLTLNAGANTISFYNVAGDTGYINFDRIDLVPVDGPDPEPEIQTFYQWELGAKTNSQNASTFGGFSGTGYVTSLDANSAVSLDIAVEEAGEYDLAFRYSNGAAVTAAEPTGGVIVNDESVGELSFPSTIANWAKWGTERITVDLEAGVNTIAYEALTGSVNLDLLSVRPHGEPIQLFDGNGLAAWQNANGGAPQWTLADDTMAVSGGNLRTLEGFEDFRLELDFWLPVYGPEVTGQNRANSGVYLQERYEIQVLDSFGLQLQTNDAGAIYLQKAADVNAATEPGTWQNYVIEFTAARWENGTKVSSPRITAWWNGQKIHDNVGVTGSTTVGEPEGPATGGILLQDHGSPVKYRDISLEFIEPAVAPPPVPSLVYEAETGVRSGSAGVATNHAGYSGTGFVDLFLAAGDGVRLDLFVEDAGQYDATLRYAAGPYGQNPDTRTVSVKVNGGEPQVLTLPTTALWSEWDDFVHSIELVEGANTIEYYVAAGNTGYINPDLLTLELLGGDGMTVDRIDGANRYEVARNISTAAYPETAPVVYIASGENYPDALAAGPAAASEGGPLLLVKSNEIPSVIAEEIQRLSPEKIVVVGGTASVNADVFFSLSSMADEVVRIAGANRYEVSRNIAEYAFGGADVPMVYIATGEKFPDALAAGGAAGSQNAPVVLVRGSADALDADTATLLESFNTTDTRVLGGTATVTTAVFDDIAEVTTALRLGGANRYEVARAINTDAFDSAERAFLATGANFPDALAGSAWAAGAGAPLYVAPGTCVTSGVLVDLEALGVTHLTLLGGVNSLTEEVASLTPCS</sequence>